<evidence type="ECO:0000313" key="3">
    <source>
        <dbReference type="Proteomes" id="UP001172684"/>
    </source>
</evidence>
<evidence type="ECO:0000256" key="1">
    <source>
        <dbReference type="SAM" id="MobiDB-lite"/>
    </source>
</evidence>
<evidence type="ECO:0008006" key="4">
    <source>
        <dbReference type="Google" id="ProtNLM"/>
    </source>
</evidence>
<gene>
    <name evidence="2" type="ORF">H2201_007919</name>
</gene>
<feature type="region of interest" description="Disordered" evidence="1">
    <location>
        <begin position="1"/>
        <end position="22"/>
    </location>
</feature>
<comment type="caution">
    <text evidence="2">The sequence shown here is derived from an EMBL/GenBank/DDBJ whole genome shotgun (WGS) entry which is preliminary data.</text>
</comment>
<protein>
    <recommendedName>
        <fullName evidence="4">Hydrophobin</fullName>
    </recommendedName>
</protein>
<keyword evidence="3" id="KW-1185">Reference proteome</keyword>
<accession>A0ABQ9NKG7</accession>
<evidence type="ECO:0000313" key="2">
    <source>
        <dbReference type="EMBL" id="KAJ9658138.1"/>
    </source>
</evidence>
<organism evidence="2 3">
    <name type="scientific">Coniosporium apollinis</name>
    <dbReference type="NCBI Taxonomy" id="61459"/>
    <lineage>
        <taxon>Eukaryota</taxon>
        <taxon>Fungi</taxon>
        <taxon>Dikarya</taxon>
        <taxon>Ascomycota</taxon>
        <taxon>Pezizomycotina</taxon>
        <taxon>Dothideomycetes</taxon>
        <taxon>Dothideomycetes incertae sedis</taxon>
        <taxon>Coniosporium</taxon>
    </lineage>
</organism>
<name>A0ABQ9NKG7_9PEZI</name>
<proteinExistence type="predicted"/>
<sequence>MTSLHQFKLPERNTPPAETPTLDNRHHACLPFHTCRKFTSLLLASHFFTPSHAVAVPNPQATTSPALPTPATSLDRRLWPPVQNLGVTICDSIYFSGVCKHVASADEVCVNLNTIEWTGGISSISPDPGVSCFVYAGYGCNAEDDSHANSDM</sequence>
<dbReference type="EMBL" id="JAPDRL010000091">
    <property type="protein sequence ID" value="KAJ9658138.1"/>
    <property type="molecule type" value="Genomic_DNA"/>
</dbReference>
<dbReference type="Proteomes" id="UP001172684">
    <property type="component" value="Unassembled WGS sequence"/>
</dbReference>
<reference evidence="2" key="1">
    <citation type="submission" date="2022-10" db="EMBL/GenBank/DDBJ databases">
        <title>Culturing micro-colonial fungi from biological soil crusts in the Mojave desert and describing Neophaeococcomyces mojavensis, and introducing the new genera and species Taxawa tesnikishii.</title>
        <authorList>
            <person name="Kurbessoian T."/>
            <person name="Stajich J.E."/>
        </authorList>
    </citation>
    <scope>NUCLEOTIDE SEQUENCE</scope>
    <source>
        <strain evidence="2">TK_1</strain>
    </source>
</reference>